<organism evidence="2 3">
    <name type="scientific">Centaurea solstitialis</name>
    <name type="common">yellow star-thistle</name>
    <dbReference type="NCBI Taxonomy" id="347529"/>
    <lineage>
        <taxon>Eukaryota</taxon>
        <taxon>Viridiplantae</taxon>
        <taxon>Streptophyta</taxon>
        <taxon>Embryophyta</taxon>
        <taxon>Tracheophyta</taxon>
        <taxon>Spermatophyta</taxon>
        <taxon>Magnoliopsida</taxon>
        <taxon>eudicotyledons</taxon>
        <taxon>Gunneridae</taxon>
        <taxon>Pentapetalae</taxon>
        <taxon>asterids</taxon>
        <taxon>campanulids</taxon>
        <taxon>Asterales</taxon>
        <taxon>Asteraceae</taxon>
        <taxon>Carduoideae</taxon>
        <taxon>Cardueae</taxon>
        <taxon>Centaureinae</taxon>
        <taxon>Centaurea</taxon>
    </lineage>
</organism>
<dbReference type="Proteomes" id="UP001172457">
    <property type="component" value="Chromosome 5"/>
</dbReference>
<proteinExistence type="predicted"/>
<evidence type="ECO:0000313" key="3">
    <source>
        <dbReference type="Proteomes" id="UP001172457"/>
    </source>
</evidence>
<dbReference type="EMBL" id="JARYMX010000005">
    <property type="protein sequence ID" value="KAJ9546429.1"/>
    <property type="molecule type" value="Genomic_DNA"/>
</dbReference>
<protein>
    <submittedName>
        <fullName evidence="2">Uncharacterized protein</fullName>
    </submittedName>
</protein>
<name>A0AA38SR12_9ASTR</name>
<reference evidence="2" key="1">
    <citation type="submission" date="2023-03" db="EMBL/GenBank/DDBJ databases">
        <title>Chromosome-scale reference genome and RAD-based genetic map of yellow starthistle (Centaurea solstitialis) reveal putative structural variation and QTLs associated with invader traits.</title>
        <authorList>
            <person name="Reatini B."/>
            <person name="Cang F.A."/>
            <person name="Jiang Q."/>
            <person name="Mckibben M.T.W."/>
            <person name="Barker M.S."/>
            <person name="Rieseberg L.H."/>
            <person name="Dlugosch K.M."/>
        </authorList>
    </citation>
    <scope>NUCLEOTIDE SEQUENCE</scope>
    <source>
        <strain evidence="2">CAN-66</strain>
        <tissue evidence="2">Leaf</tissue>
    </source>
</reference>
<feature type="compositionally biased region" description="Polar residues" evidence="1">
    <location>
        <begin position="69"/>
        <end position="80"/>
    </location>
</feature>
<comment type="caution">
    <text evidence="2">The sequence shown here is derived from an EMBL/GenBank/DDBJ whole genome shotgun (WGS) entry which is preliminary data.</text>
</comment>
<feature type="region of interest" description="Disordered" evidence="1">
    <location>
        <begin position="68"/>
        <end position="91"/>
    </location>
</feature>
<gene>
    <name evidence="2" type="ORF">OSB04_018972</name>
</gene>
<keyword evidence="3" id="KW-1185">Reference proteome</keyword>
<evidence type="ECO:0000256" key="1">
    <source>
        <dbReference type="SAM" id="MobiDB-lite"/>
    </source>
</evidence>
<evidence type="ECO:0000313" key="2">
    <source>
        <dbReference type="EMBL" id="KAJ9546429.1"/>
    </source>
</evidence>
<accession>A0AA38SR12</accession>
<sequence>MGFINSIMNIHSSSKRNYENDESKSSNITSLQTDIMQQKNDWSYVRLPTGDSGRFEPPDITVFRLDRGFSTSSPTTRKTGNSGGYFRRKNPPEIFPTDFRQMLI</sequence>
<dbReference type="AlphaFoldDB" id="A0AA38SR12"/>